<dbReference type="eggNOG" id="ENOG502ZS7H">
    <property type="taxonomic scope" value="Bacteria"/>
</dbReference>
<dbReference type="EMBL" id="CP006939">
    <property type="protein sequence ID" value="AHC13607.1"/>
    <property type="molecule type" value="Genomic_DNA"/>
</dbReference>
<keyword evidence="1" id="KW-1133">Transmembrane helix</keyword>
<dbReference type="Proteomes" id="UP000018680">
    <property type="component" value="Chromosome"/>
</dbReference>
<feature type="transmembrane region" description="Helical" evidence="1">
    <location>
        <begin position="73"/>
        <end position="92"/>
    </location>
</feature>
<dbReference type="OrthoDB" id="361683at2"/>
<accession>V5WCU8</accession>
<evidence type="ECO:0000313" key="3">
    <source>
        <dbReference type="Proteomes" id="UP000018680"/>
    </source>
</evidence>
<name>V5WCU8_9SPIO</name>
<evidence type="ECO:0000256" key="1">
    <source>
        <dbReference type="SAM" id="Phobius"/>
    </source>
</evidence>
<dbReference type="HOGENOM" id="CLU_174891_0_0_12"/>
<feature type="transmembrane region" description="Helical" evidence="1">
    <location>
        <begin position="33"/>
        <end position="53"/>
    </location>
</feature>
<keyword evidence="1" id="KW-0812">Transmembrane</keyword>
<dbReference type="STRING" id="1307761.L21SP2_0163"/>
<reference evidence="2 3" key="1">
    <citation type="journal article" date="2015" name="Stand. Genomic Sci.">
        <title>Complete genome sequence and description of Salinispira pacifica gen. nov., sp. nov., a novel spirochaete isolated form a hypersaline microbial mat.</title>
        <authorList>
            <person name="Ben Hania W."/>
            <person name="Joseph M."/>
            <person name="Schumann P."/>
            <person name="Bunk B."/>
            <person name="Fiebig A."/>
            <person name="Sproer C."/>
            <person name="Klenk H.P."/>
            <person name="Fardeau M.L."/>
            <person name="Spring S."/>
        </authorList>
    </citation>
    <scope>NUCLEOTIDE SEQUENCE [LARGE SCALE GENOMIC DNA]</scope>
    <source>
        <strain evidence="2 3">L21-RPul-D2</strain>
    </source>
</reference>
<dbReference type="KEGG" id="slr:L21SP2_0163"/>
<dbReference type="RefSeq" id="WP_024266540.1">
    <property type="nucleotide sequence ID" value="NC_023035.1"/>
</dbReference>
<feature type="transmembrane region" description="Helical" evidence="1">
    <location>
        <begin position="6"/>
        <end position="26"/>
    </location>
</feature>
<proteinExistence type="predicted"/>
<sequence>MTDATILMMVRLGVGAITTLFAILLWARTRDSAWMLIIIGVVVYYGGTVFQALELFGMARINLPIEVLNISARALMENLPMLFISIGLLVMLNRKT</sequence>
<evidence type="ECO:0000313" key="2">
    <source>
        <dbReference type="EMBL" id="AHC13607.1"/>
    </source>
</evidence>
<keyword evidence="1" id="KW-0472">Membrane</keyword>
<dbReference type="PATRIC" id="fig|1307761.3.peg.164"/>
<dbReference type="AlphaFoldDB" id="V5WCU8"/>
<organism evidence="2 3">
    <name type="scientific">Salinispira pacifica</name>
    <dbReference type="NCBI Taxonomy" id="1307761"/>
    <lineage>
        <taxon>Bacteria</taxon>
        <taxon>Pseudomonadati</taxon>
        <taxon>Spirochaetota</taxon>
        <taxon>Spirochaetia</taxon>
        <taxon>Spirochaetales</taxon>
        <taxon>Spirochaetaceae</taxon>
        <taxon>Salinispira</taxon>
    </lineage>
</organism>
<keyword evidence="3" id="KW-1185">Reference proteome</keyword>
<gene>
    <name evidence="2" type="ORF">L21SP2_0163</name>
</gene>
<protein>
    <submittedName>
        <fullName evidence="2">Uncharacterized protein</fullName>
    </submittedName>
</protein>